<dbReference type="GO" id="GO:0032190">
    <property type="term" value="F:acrosin binding"/>
    <property type="evidence" value="ECO:0007669"/>
    <property type="project" value="TreeGrafter"/>
</dbReference>
<dbReference type="GO" id="GO:0035805">
    <property type="term" value="C:egg coat"/>
    <property type="evidence" value="ECO:0007669"/>
    <property type="project" value="UniProtKB-SubCell"/>
</dbReference>
<name>A0A1U7RUU7_ALLSI</name>
<keyword evidence="5 14" id="KW-0964">Secreted</keyword>
<evidence type="ECO:0000256" key="12">
    <source>
        <dbReference type="ARBA" id="ARBA00023157"/>
    </source>
</evidence>
<evidence type="ECO:0000256" key="2">
    <source>
        <dbReference type="ARBA" id="ARBA00006735"/>
    </source>
</evidence>
<keyword evidence="12 14" id="KW-1015">Disulfide bond</keyword>
<dbReference type="GeneID" id="102379121"/>
<dbReference type="SMART" id="SM00241">
    <property type="entry name" value="ZP"/>
    <property type="match status" value="1"/>
</dbReference>
<feature type="signal peptide" evidence="14">
    <location>
        <begin position="1"/>
        <end position="21"/>
    </location>
</feature>
<evidence type="ECO:0000256" key="4">
    <source>
        <dbReference type="ARBA" id="ARBA00022475"/>
    </source>
</evidence>
<dbReference type="eggNOG" id="ENOG502QSZF">
    <property type="taxonomic scope" value="Eukaryota"/>
</dbReference>
<evidence type="ECO:0000256" key="7">
    <source>
        <dbReference type="ARBA" id="ARBA00022685"/>
    </source>
</evidence>
<dbReference type="KEGG" id="asn:102379121"/>
<evidence type="ECO:0000256" key="3">
    <source>
        <dbReference type="ARBA" id="ARBA00017980"/>
    </source>
</evidence>
<evidence type="ECO:0000256" key="1">
    <source>
        <dbReference type="ARBA" id="ARBA00004498"/>
    </source>
</evidence>
<keyword evidence="11 14" id="KW-0472">Membrane</keyword>
<dbReference type="PANTHER" id="PTHR11576:SF2">
    <property type="entry name" value="ZONA PELLUCIDA SPERM-BINDING PROTEIN 3"/>
    <property type="match status" value="1"/>
</dbReference>
<dbReference type="RefSeq" id="XP_006026321.2">
    <property type="nucleotide sequence ID" value="XM_006026259.2"/>
</dbReference>
<dbReference type="InParanoid" id="A0A1U7RUU7"/>
<keyword evidence="10 14" id="KW-1133">Transmembrane helix</keyword>
<dbReference type="InterPro" id="IPR055355">
    <property type="entry name" value="ZP-C"/>
</dbReference>
<protein>
    <recommendedName>
        <fullName evidence="3 14">Zona pellucida sperm-binding protein 3</fullName>
    </recommendedName>
</protein>
<keyword evidence="6 14" id="KW-0272">Extracellular matrix</keyword>
<evidence type="ECO:0000256" key="14">
    <source>
        <dbReference type="RuleBase" id="RU367066"/>
    </source>
</evidence>
<feature type="domain" description="ZP" evidence="15">
    <location>
        <begin position="79"/>
        <end position="342"/>
    </location>
</feature>
<dbReference type="PANTHER" id="PTHR11576">
    <property type="entry name" value="ZONA PELLUCIDA SPERM-BINDING PROTEIN 3"/>
    <property type="match status" value="1"/>
</dbReference>
<dbReference type="FunFam" id="2.60.40.4100:FF:000002">
    <property type="entry name" value="Zona pellucida sperm-binding protein 3"/>
    <property type="match status" value="1"/>
</dbReference>
<keyword evidence="8 14" id="KW-0812">Transmembrane</keyword>
<dbReference type="STRING" id="38654.A0A1U7RUU7"/>
<evidence type="ECO:0000259" key="15">
    <source>
        <dbReference type="PROSITE" id="PS51034"/>
    </source>
</evidence>
<dbReference type="InterPro" id="IPR001507">
    <property type="entry name" value="ZP_dom"/>
</dbReference>
<dbReference type="Pfam" id="PF00100">
    <property type="entry name" value="Zona_pellucida"/>
    <property type="match status" value="1"/>
</dbReference>
<dbReference type="GO" id="GO:2000344">
    <property type="term" value="P:positive regulation of acrosome reaction"/>
    <property type="evidence" value="ECO:0007669"/>
    <property type="project" value="UniProtKB-UniRule"/>
</dbReference>
<evidence type="ECO:0000256" key="5">
    <source>
        <dbReference type="ARBA" id="ARBA00022525"/>
    </source>
</evidence>
<comment type="subcellular location">
    <subcellularLocation>
        <location evidence="1">Secreted</location>
        <location evidence="1">Extracellular space</location>
        <location evidence="1">Extracellular matrix</location>
    </subcellularLocation>
    <subcellularLocation>
        <location evidence="14">Zona pellucida</location>
    </subcellularLocation>
    <subcellularLocation>
        <location evidence="14">Cell membrane</location>
        <topology evidence="14">Single-pass type I membrane protein</topology>
    </subcellularLocation>
</comment>
<evidence type="ECO:0000256" key="8">
    <source>
        <dbReference type="ARBA" id="ARBA00022692"/>
    </source>
</evidence>
<dbReference type="AlphaFoldDB" id="A0A1U7RUU7"/>
<keyword evidence="9 14" id="KW-0732">Signal</keyword>
<dbReference type="GO" id="GO:0005886">
    <property type="term" value="C:plasma membrane"/>
    <property type="evidence" value="ECO:0007669"/>
    <property type="project" value="UniProtKB-SubCell"/>
</dbReference>
<dbReference type="PRINTS" id="PR00023">
    <property type="entry name" value="ZPELLUCIDA"/>
</dbReference>
<sequence length="461" mass="51081">MGLSGCLGLVFMCWVLNEGACYTPWDFSRSDSAVWRPPPRANPPRRQSSIPSQAQLYPWAWVDASQLRAVSLPQPVMVLCQEAQMVITVHRDLFGTGQLIKAADLSLGPGACQHVAVNAVEHTVTFAAGLHECGTTLQMIPDSIVYSTKLNYNPSPARNSVILRTNPAVIPIECHYPRKGNVSSQAVRPTWVPFISTLSAEEKLAFSLHLMNDDWSAERPSNGFQLGDIMHFQAEVNTGNHVPLRLFVDSCVATLTSDRNSSPRYTIIDFNGCLVDGRSDDTTSVFISPRPRQDVLRFMVNVFKFAGDARDLIYITCHLKVTPAGQTPDLLNKACFFNKAGNIWSPVEGTRDICSCCETGSCRLLGHSRRVNPSSRWPGRHFRRDVSSRHDHMVREADLVVGPLFIRSLQDEMEPGKTPQDPEENPWMALMLAAIAGAVILVLAALIICKKPQQPYFVSHS</sequence>
<organism evidence="16 17">
    <name type="scientific">Alligator sinensis</name>
    <name type="common">Chinese alligator</name>
    <dbReference type="NCBI Taxonomy" id="38654"/>
    <lineage>
        <taxon>Eukaryota</taxon>
        <taxon>Metazoa</taxon>
        <taxon>Chordata</taxon>
        <taxon>Craniata</taxon>
        <taxon>Vertebrata</taxon>
        <taxon>Euteleostomi</taxon>
        <taxon>Archelosauria</taxon>
        <taxon>Archosauria</taxon>
        <taxon>Crocodylia</taxon>
        <taxon>Alligatoridae</taxon>
        <taxon>Alligatorinae</taxon>
        <taxon>Alligator</taxon>
    </lineage>
</organism>
<evidence type="ECO:0000256" key="11">
    <source>
        <dbReference type="ARBA" id="ARBA00023136"/>
    </source>
</evidence>
<dbReference type="Proteomes" id="UP000189705">
    <property type="component" value="Unplaced"/>
</dbReference>
<dbReference type="InterPro" id="IPR055356">
    <property type="entry name" value="ZP-N"/>
</dbReference>
<accession>A0A1U7RUU7</accession>
<evidence type="ECO:0000256" key="13">
    <source>
        <dbReference type="ARBA" id="ARBA00023180"/>
    </source>
</evidence>
<dbReference type="PROSITE" id="PS51034">
    <property type="entry name" value="ZP_2"/>
    <property type="match status" value="1"/>
</dbReference>
<dbReference type="InterPro" id="IPR042235">
    <property type="entry name" value="ZP-C_dom"/>
</dbReference>
<comment type="function">
    <text evidence="14">Component of the zona pellucida, an extracellular matrix surrounding oocytes which mediates sperm binding, induction of the acrosome reaction and prevents post-fertilization polyspermy. The zona pellucida is composed of 3 to 4 glycoproteins, ZP1, ZP2, ZP3, and ZP4. ZP3 is essential for sperm binding and zona matrix formation.</text>
</comment>
<evidence type="ECO:0000313" key="17">
    <source>
        <dbReference type="RefSeq" id="XP_006026321.2"/>
    </source>
</evidence>
<comment type="PTM">
    <text evidence="14">Proteolytically cleaved before the transmembrane segment to yield the secreted ectodomain incorporated in the zona pellucida.</text>
</comment>
<dbReference type="GO" id="GO:0035803">
    <property type="term" value="P:egg coat formation"/>
    <property type="evidence" value="ECO:0007669"/>
    <property type="project" value="UniProtKB-UniRule"/>
</dbReference>
<reference evidence="17" key="1">
    <citation type="submission" date="2025-08" db="UniProtKB">
        <authorList>
            <consortium name="RefSeq"/>
        </authorList>
    </citation>
    <scope>IDENTIFICATION</scope>
</reference>
<feature type="transmembrane region" description="Helical" evidence="14">
    <location>
        <begin position="427"/>
        <end position="449"/>
    </location>
</feature>
<dbReference type="FunFam" id="2.60.40.3210:FF:000001">
    <property type="entry name" value="Zona pellucida sperm-binding protein 3"/>
    <property type="match status" value="1"/>
</dbReference>
<dbReference type="Gene3D" id="2.60.40.3210">
    <property type="entry name" value="Zona pellucida, ZP-N domain"/>
    <property type="match status" value="1"/>
</dbReference>
<dbReference type="Pfam" id="PF23344">
    <property type="entry name" value="ZP-N"/>
    <property type="match status" value="1"/>
</dbReference>
<dbReference type="Gene3D" id="2.60.40.4100">
    <property type="entry name" value="Zona pellucida, ZP-C domain"/>
    <property type="match status" value="1"/>
</dbReference>
<comment type="similarity">
    <text evidence="2 14">Belongs to the ZP domain family. ZPC subfamily.</text>
</comment>
<dbReference type="PROSITE" id="PS00682">
    <property type="entry name" value="ZP_1"/>
    <property type="match status" value="1"/>
</dbReference>
<dbReference type="InterPro" id="IPR048290">
    <property type="entry name" value="ZP_chr"/>
</dbReference>
<evidence type="ECO:0000313" key="16">
    <source>
        <dbReference type="Proteomes" id="UP000189705"/>
    </source>
</evidence>
<keyword evidence="16" id="KW-1185">Reference proteome</keyword>
<keyword evidence="4 14" id="KW-1003">Cell membrane</keyword>
<dbReference type="GO" id="GO:0007339">
    <property type="term" value="P:binding of sperm to zona pellucida"/>
    <property type="evidence" value="ECO:0007669"/>
    <property type="project" value="UniProtKB-UniRule"/>
</dbReference>
<gene>
    <name evidence="17" type="primary">LOC102379121</name>
</gene>
<keyword evidence="7 14" id="KW-0165">Cleavage on pair of basic residues</keyword>
<evidence type="ECO:0000256" key="9">
    <source>
        <dbReference type="ARBA" id="ARBA00022729"/>
    </source>
</evidence>
<evidence type="ECO:0000256" key="10">
    <source>
        <dbReference type="ARBA" id="ARBA00022989"/>
    </source>
</evidence>
<proteinExistence type="inferred from homology"/>
<evidence type="ECO:0000256" key="6">
    <source>
        <dbReference type="ARBA" id="ARBA00022530"/>
    </source>
</evidence>
<dbReference type="InterPro" id="IPR017977">
    <property type="entry name" value="ZP_dom_CS"/>
</dbReference>
<comment type="domain">
    <text evidence="14">The ZP domain is involved in the polymerization of the ZP proteins to form the zona pellucida.</text>
</comment>
<dbReference type="GO" id="GO:0035804">
    <property type="term" value="F:structural constituent of egg coat"/>
    <property type="evidence" value="ECO:0007669"/>
    <property type="project" value="UniProtKB-UniRule"/>
</dbReference>
<feature type="chain" id="PRO_5025710831" description="Zona pellucida sperm-binding protein 3" evidence="14">
    <location>
        <begin position="22"/>
        <end position="461"/>
    </location>
</feature>
<keyword evidence="13" id="KW-0325">Glycoprotein</keyword>